<evidence type="ECO:0000313" key="3">
    <source>
        <dbReference type="Proteomes" id="UP001445335"/>
    </source>
</evidence>
<dbReference type="InterPro" id="IPR036291">
    <property type="entry name" value="NAD(P)-bd_dom_sf"/>
</dbReference>
<evidence type="ECO:0000259" key="1">
    <source>
        <dbReference type="Pfam" id="PF05368"/>
    </source>
</evidence>
<gene>
    <name evidence="2" type="ORF">WJX81_000383</name>
</gene>
<protein>
    <recommendedName>
        <fullName evidence="1">NmrA-like domain-containing protein</fullName>
    </recommendedName>
</protein>
<dbReference type="EMBL" id="JALJOU010000068">
    <property type="protein sequence ID" value="KAK9826082.1"/>
    <property type="molecule type" value="Genomic_DNA"/>
</dbReference>
<organism evidence="2 3">
    <name type="scientific">Elliptochloris bilobata</name>
    <dbReference type="NCBI Taxonomy" id="381761"/>
    <lineage>
        <taxon>Eukaryota</taxon>
        <taxon>Viridiplantae</taxon>
        <taxon>Chlorophyta</taxon>
        <taxon>core chlorophytes</taxon>
        <taxon>Trebouxiophyceae</taxon>
        <taxon>Trebouxiophyceae incertae sedis</taxon>
        <taxon>Elliptochloris clade</taxon>
        <taxon>Elliptochloris</taxon>
    </lineage>
</organism>
<accession>A0AAW1QY84</accession>
<evidence type="ECO:0000313" key="2">
    <source>
        <dbReference type="EMBL" id="KAK9826082.1"/>
    </source>
</evidence>
<proteinExistence type="predicted"/>
<dbReference type="SUPFAM" id="SSF51735">
    <property type="entry name" value="NAD(P)-binding Rossmann-fold domains"/>
    <property type="match status" value="1"/>
</dbReference>
<dbReference type="Gene3D" id="3.40.50.720">
    <property type="entry name" value="NAD(P)-binding Rossmann-like Domain"/>
    <property type="match status" value="1"/>
</dbReference>
<sequence>MAGQQRVLVVGATGFMGSFIAKEAAAKGHRVTALVSERSLGDPGKKATLEELKAAGVELSKGSLESPQSTLVELAKKADVIICAVNGKGVELQSNLVQAAAAAGTVKQFFPAEFGIYGAVGVDACPTLFEPKAAVRKAIQDAKLPYTYVVCYGFARYWANKLGAIGKLDAVPPVMARSEPATFYGDGNTPFVLNTEEDIARYTVAAIGDERVINKSLHIRPQLNTLTQHDLAYIWEDKVFRSDFMGSRLQRHIISATELDAKIAEATDLSAKAFLQLQKAMTVTGTLGALGSGDVDAVALYPDVFYTPIAKYLGQTLKKFAPELAG</sequence>
<dbReference type="Pfam" id="PF05368">
    <property type="entry name" value="NmrA"/>
    <property type="match status" value="1"/>
</dbReference>
<dbReference type="InterPro" id="IPR050608">
    <property type="entry name" value="NmrA-type/Isoflavone_red_sf"/>
</dbReference>
<reference evidence="2 3" key="1">
    <citation type="journal article" date="2024" name="Nat. Commun.">
        <title>Phylogenomics reveals the evolutionary origins of lichenization in chlorophyte algae.</title>
        <authorList>
            <person name="Puginier C."/>
            <person name="Libourel C."/>
            <person name="Otte J."/>
            <person name="Skaloud P."/>
            <person name="Haon M."/>
            <person name="Grisel S."/>
            <person name="Petersen M."/>
            <person name="Berrin J.G."/>
            <person name="Delaux P.M."/>
            <person name="Dal Grande F."/>
            <person name="Keller J."/>
        </authorList>
    </citation>
    <scope>NUCLEOTIDE SEQUENCE [LARGE SCALE GENOMIC DNA]</scope>
    <source>
        <strain evidence="2 3">SAG 245.80</strain>
    </source>
</reference>
<dbReference type="Gene3D" id="3.90.25.10">
    <property type="entry name" value="UDP-galactose 4-epimerase, domain 1"/>
    <property type="match status" value="1"/>
</dbReference>
<name>A0AAW1QY84_9CHLO</name>
<dbReference type="AlphaFoldDB" id="A0AAW1QY84"/>
<dbReference type="PANTHER" id="PTHR43349">
    <property type="entry name" value="PINORESINOL REDUCTASE-RELATED"/>
    <property type="match status" value="1"/>
</dbReference>
<dbReference type="PANTHER" id="PTHR43349:SF93">
    <property type="entry name" value="ISOFLAVONE REDUCTASE HOMOLOG P3-RELATED"/>
    <property type="match status" value="1"/>
</dbReference>
<keyword evidence="3" id="KW-1185">Reference proteome</keyword>
<feature type="domain" description="NmrA-like" evidence="1">
    <location>
        <begin position="4"/>
        <end position="313"/>
    </location>
</feature>
<dbReference type="InterPro" id="IPR008030">
    <property type="entry name" value="NmrA-like"/>
</dbReference>
<comment type="caution">
    <text evidence="2">The sequence shown here is derived from an EMBL/GenBank/DDBJ whole genome shotgun (WGS) entry which is preliminary data.</text>
</comment>
<dbReference type="Proteomes" id="UP001445335">
    <property type="component" value="Unassembled WGS sequence"/>
</dbReference>